<reference evidence="5" key="1">
    <citation type="submission" date="2022-04" db="EMBL/GenBank/DDBJ databases">
        <title>Roseomonas acroporae sp. nov., isolated from coral Acropora digitifera.</title>
        <authorList>
            <person name="Sun H."/>
        </authorList>
    </citation>
    <scope>NUCLEOTIDE SEQUENCE</scope>
    <source>
        <strain evidence="5">NAR14</strain>
    </source>
</reference>
<dbReference type="GO" id="GO:0009313">
    <property type="term" value="P:oligosaccharide catabolic process"/>
    <property type="evidence" value="ECO:0007669"/>
    <property type="project" value="TreeGrafter"/>
</dbReference>
<dbReference type="SMART" id="SM00642">
    <property type="entry name" value="Aamy"/>
    <property type="match status" value="1"/>
</dbReference>
<keyword evidence="3" id="KW-0326">Glycosidase</keyword>
<dbReference type="InterPro" id="IPR045857">
    <property type="entry name" value="O16G_dom_2"/>
</dbReference>
<evidence type="ECO:0000313" key="6">
    <source>
        <dbReference type="Proteomes" id="UP001139516"/>
    </source>
</evidence>
<dbReference type="SUPFAM" id="SSF51445">
    <property type="entry name" value="(Trans)glycosidases"/>
    <property type="match status" value="1"/>
</dbReference>
<keyword evidence="2 5" id="KW-0378">Hydrolase</keyword>
<dbReference type="PANTHER" id="PTHR10357:SF179">
    <property type="entry name" value="NEUTRAL AND BASIC AMINO ACID TRANSPORT PROTEIN RBAT"/>
    <property type="match status" value="1"/>
</dbReference>
<evidence type="ECO:0000256" key="1">
    <source>
        <dbReference type="ARBA" id="ARBA00008061"/>
    </source>
</evidence>
<dbReference type="PANTHER" id="PTHR10357">
    <property type="entry name" value="ALPHA-AMYLASE FAMILY MEMBER"/>
    <property type="match status" value="1"/>
</dbReference>
<evidence type="ECO:0000313" key="5">
    <source>
        <dbReference type="EMBL" id="MCK8784948.1"/>
    </source>
</evidence>
<dbReference type="InterPro" id="IPR017853">
    <property type="entry name" value="GH"/>
</dbReference>
<name>A0A9X2BTT0_9PROT</name>
<dbReference type="Gene3D" id="3.20.20.80">
    <property type="entry name" value="Glycosidases"/>
    <property type="match status" value="2"/>
</dbReference>
<dbReference type="Gene3D" id="3.90.400.10">
    <property type="entry name" value="Oligo-1,6-glucosidase, Domain 2"/>
    <property type="match status" value="1"/>
</dbReference>
<comment type="similarity">
    <text evidence="1">Belongs to the glycosyl hydrolase 13 family.</text>
</comment>
<protein>
    <submittedName>
        <fullName evidence="5">Alpha-amylase family glycosyl hydrolase</fullName>
    </submittedName>
</protein>
<evidence type="ECO:0000256" key="2">
    <source>
        <dbReference type="ARBA" id="ARBA00022801"/>
    </source>
</evidence>
<comment type="caution">
    <text evidence="5">The sequence shown here is derived from an EMBL/GenBank/DDBJ whole genome shotgun (WGS) entry which is preliminary data.</text>
</comment>
<keyword evidence="6" id="KW-1185">Reference proteome</keyword>
<dbReference type="CDD" id="cd11331">
    <property type="entry name" value="AmyAc_OligoGlu_like"/>
    <property type="match status" value="1"/>
</dbReference>
<proteinExistence type="inferred from homology"/>
<dbReference type="EMBL" id="JALPRX010000046">
    <property type="protein sequence ID" value="MCK8784948.1"/>
    <property type="molecule type" value="Genomic_DNA"/>
</dbReference>
<dbReference type="AlphaFoldDB" id="A0A9X2BTT0"/>
<evidence type="ECO:0000256" key="3">
    <source>
        <dbReference type="ARBA" id="ARBA00023295"/>
    </source>
</evidence>
<gene>
    <name evidence="5" type="ORF">M0638_11200</name>
</gene>
<feature type="domain" description="Glycosyl hydrolase family 13 catalytic" evidence="4">
    <location>
        <begin position="14"/>
        <end position="392"/>
    </location>
</feature>
<dbReference type="RefSeq" id="WP_248667071.1">
    <property type="nucleotide sequence ID" value="NZ_JALPRX010000046.1"/>
</dbReference>
<dbReference type="Pfam" id="PF11941">
    <property type="entry name" value="DUF3459"/>
    <property type="match status" value="1"/>
</dbReference>
<accession>A0A9X2BTT0</accession>
<dbReference type="InterPro" id="IPR022567">
    <property type="entry name" value="DUF3459"/>
</dbReference>
<sequence length="527" mass="58314">MAEPAWWQRGIIYQIYPRSFGDLDGDGIGDLAGIAARLDHLVRLGVDALWLSPIYPSPMADFGYDVADYEGIDPIFGTLADFDALVAAAHARGLRVLLDFVPNHSSDRHPWFLESRTSRSAPRRRWYVWRDPAPGGGPPNNWLSHFGGGAWAWDQATGQYYLHSFLKEQPDLNWRNPEVRRAMYGALRFWLARGVDGFRVDVLWLLMKDALFRDNPPNPAWKPGDREHDRLLPLHDADQPETLDLVMEMRAVLDEYPDRVLIGEIYLPVERLVAYYGRDLKGAHLPFNFQLIGAAWNAANIARLVAEYEAALPAGAWPNWVLGNHDQHRIATRIGAAQARVAAMLLLTLRGTPTIYYGEELGLTDVPIPPEAVWDPAERNEPGLGLGRDPERTPMPWDGTPGAGFTTGTPWLPVGADRDVLNVAAEERDPASMLHLYRALTGLRRGSEALTLGALEGLRAEGEVLRYVRRGAGERLAVLLNLGHAPQSVAEVAGEVLLSTHGDRPGEAVPGTLPLRPAEGVVMRLAA</sequence>
<dbReference type="GO" id="GO:0004556">
    <property type="term" value="F:alpha-amylase activity"/>
    <property type="evidence" value="ECO:0007669"/>
    <property type="project" value="TreeGrafter"/>
</dbReference>
<evidence type="ECO:0000259" key="4">
    <source>
        <dbReference type="SMART" id="SM00642"/>
    </source>
</evidence>
<dbReference type="FunFam" id="3.90.400.10:FF:000002">
    <property type="entry name" value="Sucrose isomerase"/>
    <property type="match status" value="1"/>
</dbReference>
<dbReference type="InterPro" id="IPR006047">
    <property type="entry name" value="GH13_cat_dom"/>
</dbReference>
<dbReference type="Pfam" id="PF00128">
    <property type="entry name" value="Alpha-amylase"/>
    <property type="match status" value="1"/>
</dbReference>
<dbReference type="Proteomes" id="UP001139516">
    <property type="component" value="Unassembled WGS sequence"/>
</dbReference>
<organism evidence="5 6">
    <name type="scientific">Roseomonas acroporae</name>
    <dbReference type="NCBI Taxonomy" id="2937791"/>
    <lineage>
        <taxon>Bacteria</taxon>
        <taxon>Pseudomonadati</taxon>
        <taxon>Pseudomonadota</taxon>
        <taxon>Alphaproteobacteria</taxon>
        <taxon>Acetobacterales</taxon>
        <taxon>Roseomonadaceae</taxon>
        <taxon>Roseomonas</taxon>
    </lineage>
</organism>